<proteinExistence type="inferred from homology"/>
<dbReference type="GO" id="GO:0006777">
    <property type="term" value="P:Mo-molybdopterin cofactor biosynthetic process"/>
    <property type="evidence" value="ECO:0007669"/>
    <property type="project" value="UniProtKB-UniRule"/>
</dbReference>
<evidence type="ECO:0000256" key="2">
    <source>
        <dbReference type="ARBA" id="ARBA00023150"/>
    </source>
</evidence>
<dbReference type="Proteomes" id="UP000234881">
    <property type="component" value="Unassembled WGS sequence"/>
</dbReference>
<comment type="similarity">
    <text evidence="3">Belongs to the FdhD family.</text>
</comment>
<dbReference type="InterPro" id="IPR003786">
    <property type="entry name" value="FdhD"/>
</dbReference>
<name>A0A2N5XU06_9HYPH</name>
<comment type="function">
    <text evidence="3">Required for formate dehydrogenase (FDH) activity. Acts as a sulfur carrier protein that transfers sulfur from IscS to the molybdenum cofactor prior to its insertion into FDH.</text>
</comment>
<dbReference type="PIRSF" id="PIRSF015626">
    <property type="entry name" value="FdhD"/>
    <property type="match status" value="1"/>
</dbReference>
<dbReference type="PANTHER" id="PTHR30592:SF1">
    <property type="entry name" value="SULFUR CARRIER PROTEIN FDHD"/>
    <property type="match status" value="1"/>
</dbReference>
<dbReference type="AlphaFoldDB" id="A0A2N5XU06"/>
<dbReference type="Gene3D" id="3.40.140.10">
    <property type="entry name" value="Cytidine Deaminase, domain 2"/>
    <property type="match status" value="1"/>
</dbReference>
<dbReference type="NCBIfam" id="TIGR00129">
    <property type="entry name" value="fdhD_narQ"/>
    <property type="match status" value="1"/>
</dbReference>
<dbReference type="Pfam" id="PF02634">
    <property type="entry name" value="FdhD-NarQ"/>
    <property type="match status" value="1"/>
</dbReference>
<organism evidence="4 5">
    <name type="scientific">Cohaesibacter celericrescens</name>
    <dbReference type="NCBI Taxonomy" id="2067669"/>
    <lineage>
        <taxon>Bacteria</taxon>
        <taxon>Pseudomonadati</taxon>
        <taxon>Pseudomonadota</taxon>
        <taxon>Alphaproteobacteria</taxon>
        <taxon>Hyphomicrobiales</taxon>
        <taxon>Cohaesibacteraceae</taxon>
    </lineage>
</organism>
<dbReference type="GO" id="GO:0016783">
    <property type="term" value="F:sulfurtransferase activity"/>
    <property type="evidence" value="ECO:0007669"/>
    <property type="project" value="InterPro"/>
</dbReference>
<keyword evidence="2 3" id="KW-0501">Molybdenum cofactor biosynthesis</keyword>
<dbReference type="OrthoDB" id="3197277at2"/>
<reference evidence="4 5" key="1">
    <citation type="submission" date="2018-01" db="EMBL/GenBank/DDBJ databases">
        <title>The draft genome sequence of Cohaesibacter sp. H1304.</title>
        <authorList>
            <person name="Wang N.-N."/>
            <person name="Du Z.-J."/>
        </authorList>
    </citation>
    <scope>NUCLEOTIDE SEQUENCE [LARGE SCALE GENOMIC DNA]</scope>
    <source>
        <strain evidence="4 5">H1304</strain>
    </source>
</reference>
<evidence type="ECO:0000313" key="4">
    <source>
        <dbReference type="EMBL" id="PLW77960.1"/>
    </source>
</evidence>
<dbReference type="SUPFAM" id="SSF53927">
    <property type="entry name" value="Cytidine deaminase-like"/>
    <property type="match status" value="1"/>
</dbReference>
<evidence type="ECO:0000256" key="3">
    <source>
        <dbReference type="HAMAP-Rule" id="MF_00187"/>
    </source>
</evidence>
<protein>
    <recommendedName>
        <fullName evidence="3">Sulfur carrier protein FdhD</fullName>
    </recommendedName>
</protein>
<dbReference type="Gene3D" id="3.10.20.10">
    <property type="match status" value="1"/>
</dbReference>
<dbReference type="RefSeq" id="WP_101533050.1">
    <property type="nucleotide sequence ID" value="NZ_PKUQ01000012.1"/>
</dbReference>
<comment type="subcellular location">
    <subcellularLocation>
        <location evidence="3">Cytoplasm</location>
    </subcellularLocation>
</comment>
<comment type="caution">
    <text evidence="4">The sequence shown here is derived from an EMBL/GenBank/DDBJ whole genome shotgun (WGS) entry which is preliminary data.</text>
</comment>
<dbReference type="InterPro" id="IPR016193">
    <property type="entry name" value="Cytidine_deaminase-like"/>
</dbReference>
<keyword evidence="1 3" id="KW-0963">Cytoplasm</keyword>
<gene>
    <name evidence="3" type="primary">fdhD</name>
    <name evidence="4" type="ORF">C0081_06725</name>
</gene>
<dbReference type="HAMAP" id="MF_00187">
    <property type="entry name" value="FdhD"/>
    <property type="match status" value="1"/>
</dbReference>
<accession>A0A2N5XU06</accession>
<feature type="active site" description="Cysteine persulfide intermediate" evidence="3">
    <location>
        <position position="110"/>
    </location>
</feature>
<dbReference type="GO" id="GO:0097163">
    <property type="term" value="F:sulfur carrier activity"/>
    <property type="evidence" value="ECO:0007669"/>
    <property type="project" value="UniProtKB-UniRule"/>
</dbReference>
<dbReference type="PANTHER" id="PTHR30592">
    <property type="entry name" value="FORMATE DEHYDROGENASE"/>
    <property type="match status" value="1"/>
</dbReference>
<dbReference type="GO" id="GO:0005737">
    <property type="term" value="C:cytoplasm"/>
    <property type="evidence" value="ECO:0007669"/>
    <property type="project" value="UniProtKB-SubCell"/>
</dbReference>
<evidence type="ECO:0000256" key="1">
    <source>
        <dbReference type="ARBA" id="ARBA00022490"/>
    </source>
</evidence>
<keyword evidence="4" id="KW-0808">Transferase</keyword>
<dbReference type="EMBL" id="PKUQ01000012">
    <property type="protein sequence ID" value="PLW77960.1"/>
    <property type="molecule type" value="Genomic_DNA"/>
</dbReference>
<sequence length="273" mass="29496">MAHEHVESLNGVSFQAEGIFPVRRTLPQEVPVAMVYDGTTLAVMMASPQDVLDFAYGFALSEGIVSSLEQIERHEIASHTLGIEARFWLREDRRDALKRRRRTMAGPVGCGLCGIESLEQAVRKLPVIQSTEPTFSHLDIATATDSLSRQQPLYRLTGATHGAGFMRPGEGVILVREDVGRHNALDKVIGALASEKIQASTGALVLTSRLSVELVQKCAMAGCSTLIAVSAPTAHAQQIAQTVGITLVAFARGGGFDVYSHPDRIKVELRDVP</sequence>
<comment type="caution">
    <text evidence="3">Lacks conserved residue(s) required for the propagation of feature annotation.</text>
</comment>
<keyword evidence="5" id="KW-1185">Reference proteome</keyword>
<evidence type="ECO:0000313" key="5">
    <source>
        <dbReference type="Proteomes" id="UP000234881"/>
    </source>
</evidence>